<dbReference type="AlphaFoldDB" id="S7Q6Z1"/>
<dbReference type="PANTHER" id="PTHR48081">
    <property type="entry name" value="AB HYDROLASE SUPERFAMILY PROTEIN C4A8.06C"/>
    <property type="match status" value="1"/>
</dbReference>
<evidence type="ECO:0000259" key="3">
    <source>
        <dbReference type="Pfam" id="PF07859"/>
    </source>
</evidence>
<dbReference type="InterPro" id="IPR050300">
    <property type="entry name" value="GDXG_lipolytic_enzyme"/>
</dbReference>
<dbReference type="GO" id="GO:0016787">
    <property type="term" value="F:hydrolase activity"/>
    <property type="evidence" value="ECO:0007669"/>
    <property type="project" value="UniProtKB-KW"/>
</dbReference>
<reference evidence="4 5" key="1">
    <citation type="journal article" date="2012" name="Science">
        <title>The Paleozoic origin of enzymatic lignin decomposition reconstructed from 31 fungal genomes.</title>
        <authorList>
            <person name="Floudas D."/>
            <person name="Binder M."/>
            <person name="Riley R."/>
            <person name="Barry K."/>
            <person name="Blanchette R.A."/>
            <person name="Henrissat B."/>
            <person name="Martinez A.T."/>
            <person name="Otillar R."/>
            <person name="Spatafora J.W."/>
            <person name="Yadav J.S."/>
            <person name="Aerts A."/>
            <person name="Benoit I."/>
            <person name="Boyd A."/>
            <person name="Carlson A."/>
            <person name="Copeland A."/>
            <person name="Coutinho P.M."/>
            <person name="de Vries R.P."/>
            <person name="Ferreira P."/>
            <person name="Findley K."/>
            <person name="Foster B."/>
            <person name="Gaskell J."/>
            <person name="Glotzer D."/>
            <person name="Gorecki P."/>
            <person name="Heitman J."/>
            <person name="Hesse C."/>
            <person name="Hori C."/>
            <person name="Igarashi K."/>
            <person name="Jurgens J.A."/>
            <person name="Kallen N."/>
            <person name="Kersten P."/>
            <person name="Kohler A."/>
            <person name="Kuees U."/>
            <person name="Kumar T.K.A."/>
            <person name="Kuo A."/>
            <person name="LaButti K."/>
            <person name="Larrondo L.F."/>
            <person name="Lindquist E."/>
            <person name="Ling A."/>
            <person name="Lombard V."/>
            <person name="Lucas S."/>
            <person name="Lundell T."/>
            <person name="Martin R."/>
            <person name="McLaughlin D.J."/>
            <person name="Morgenstern I."/>
            <person name="Morin E."/>
            <person name="Murat C."/>
            <person name="Nagy L.G."/>
            <person name="Nolan M."/>
            <person name="Ohm R.A."/>
            <person name="Patyshakuliyeva A."/>
            <person name="Rokas A."/>
            <person name="Ruiz-Duenas F.J."/>
            <person name="Sabat G."/>
            <person name="Salamov A."/>
            <person name="Samejima M."/>
            <person name="Schmutz J."/>
            <person name="Slot J.C."/>
            <person name="St John F."/>
            <person name="Stenlid J."/>
            <person name="Sun H."/>
            <person name="Sun S."/>
            <person name="Syed K."/>
            <person name="Tsang A."/>
            <person name="Wiebenga A."/>
            <person name="Young D."/>
            <person name="Pisabarro A."/>
            <person name="Eastwood D.C."/>
            <person name="Martin F."/>
            <person name="Cullen D."/>
            <person name="Grigoriev I.V."/>
            <person name="Hibbett D.S."/>
        </authorList>
    </citation>
    <scope>NUCLEOTIDE SEQUENCE [LARGE SCALE GENOMIC DNA]</scope>
    <source>
        <strain evidence="4 5">ATCC 11539</strain>
    </source>
</reference>
<feature type="non-terminal residue" evidence="4">
    <location>
        <position position="900"/>
    </location>
</feature>
<evidence type="ECO:0000313" key="5">
    <source>
        <dbReference type="Proteomes" id="UP000030669"/>
    </source>
</evidence>
<proteinExistence type="predicted"/>
<sequence>MPMNALTGKAGLKLGPLVLETLVKHYFEGLAKDKEGSAVVNLRKDELLYDQAFNIVKDFLDAASKHTVEELQSFSNTRTPSPPWVRVVRLLVPMSCCEEAATQLIKALGGEEVAKRVVGGTKWWQVRGVKGVNCEWIVAKKDWQEAKKRYKAREKVRQEKSNGSPKENGNEVPPEGVDDPEDDNAYDAEMDAMRCILWFHGGGYYFGSVDQERYSIQRYARKINGRVFAVNYRLAPQYPFPCALQDALAAYLYLIQPPEGAAHLPVLPAHIVVGGDSAGGGLTLALLQVIRDSGLPMPAGGVLVSPWCDMTHSFPSIHTNTDTDVMPKYGLSFHKPSTLWPPPPEDVTNRVHETLRSRIRSVTSSQMSHATGSGATQASQKPSTYNVQDSSGKPVNVGSTTSLPAPGAAEGQTIRIKTESGETLTIEHQVHLYTTNNLLPHPLVSPILGYLGGLPPLFIVASDKEVLRDEIIYAAHKAAKPDKYPVKEETRRLYPALEDIESCYGPTNVHLQVYDDAAHVLPTLFAFTTPAKYCYRAIATFCKYATGILADMPGSPEPVTPMTFASQQDSPPLMEAAESGESYKLTRTTSPQPIPNSPRPRIHRPHTSHGSLSVKIARATSVMRKRPTLGAQHINEDGSLVDVPKSAPPDDRKHNGSADVAGPRFWDRTASDRSMRTANVRTAGDPSVYLDSTLSWENNMIRERVSTQGVIRPLEPEQDLPALQVPLEVIGNINELAARRYLDGWRYFDEKFGHTKKTIAKHRRRNLERAKKDTLRNLTQIQMYFGQEEEDLEVNGKSGRSPSKHKSKSVERKGIKEGLMAASGSWSWAWALDGDEHPPPSSIVSRRDTEEARQLAKIADQSVLPEERSMSGNNLWTVIVNFLTVTPDRDTGKGKEKAED</sequence>
<accession>S7Q6Z1</accession>
<evidence type="ECO:0000256" key="2">
    <source>
        <dbReference type="SAM" id="MobiDB-lite"/>
    </source>
</evidence>
<evidence type="ECO:0000313" key="4">
    <source>
        <dbReference type="EMBL" id="EPQ55203.1"/>
    </source>
</evidence>
<gene>
    <name evidence="4" type="ORF">GLOTRDRAFT_61094</name>
</gene>
<dbReference type="PANTHER" id="PTHR48081:SF5">
    <property type="entry name" value="ALPHA_BETA HYDROLASE FOLD-3 DOMAIN-CONTAINING PROTEIN"/>
    <property type="match status" value="1"/>
</dbReference>
<dbReference type="KEGG" id="gtr:GLOTRDRAFT_61094"/>
<dbReference type="OMA" id="TTPGKFC"/>
<evidence type="ECO:0000256" key="1">
    <source>
        <dbReference type="ARBA" id="ARBA00022801"/>
    </source>
</evidence>
<organism evidence="4 5">
    <name type="scientific">Gloeophyllum trabeum (strain ATCC 11539 / FP-39264 / Madison 617)</name>
    <name type="common">Brown rot fungus</name>
    <dbReference type="NCBI Taxonomy" id="670483"/>
    <lineage>
        <taxon>Eukaryota</taxon>
        <taxon>Fungi</taxon>
        <taxon>Dikarya</taxon>
        <taxon>Basidiomycota</taxon>
        <taxon>Agaricomycotina</taxon>
        <taxon>Agaricomycetes</taxon>
        <taxon>Gloeophyllales</taxon>
        <taxon>Gloeophyllaceae</taxon>
        <taxon>Gloeophyllum</taxon>
    </lineage>
</organism>
<dbReference type="Proteomes" id="UP000030669">
    <property type="component" value="Unassembled WGS sequence"/>
</dbReference>
<dbReference type="InterPro" id="IPR013094">
    <property type="entry name" value="AB_hydrolase_3"/>
</dbReference>
<dbReference type="SUPFAM" id="SSF53474">
    <property type="entry name" value="alpha/beta-Hydrolases"/>
    <property type="match status" value="1"/>
</dbReference>
<feature type="domain" description="Alpha/beta hydrolase fold-3" evidence="3">
    <location>
        <begin position="196"/>
        <end position="328"/>
    </location>
</feature>
<keyword evidence="1" id="KW-0378">Hydrolase</keyword>
<feature type="region of interest" description="Disordered" evidence="2">
    <location>
        <begin position="153"/>
        <end position="184"/>
    </location>
</feature>
<protein>
    <submittedName>
        <fullName evidence="4">Lipase/ esterase</fullName>
    </submittedName>
</protein>
<feature type="region of interest" description="Disordered" evidence="2">
    <location>
        <begin position="360"/>
        <end position="411"/>
    </location>
</feature>
<dbReference type="OrthoDB" id="1662883at2759"/>
<feature type="region of interest" description="Disordered" evidence="2">
    <location>
        <begin position="566"/>
        <end position="612"/>
    </location>
</feature>
<dbReference type="HOGENOM" id="CLU_004893_1_0_1"/>
<dbReference type="GeneID" id="19307413"/>
<feature type="compositionally biased region" description="Polar residues" evidence="2">
    <location>
        <begin position="360"/>
        <end position="403"/>
    </location>
</feature>
<feature type="region of interest" description="Disordered" evidence="2">
    <location>
        <begin position="790"/>
        <end position="814"/>
    </location>
</feature>
<feature type="region of interest" description="Disordered" evidence="2">
    <location>
        <begin position="634"/>
        <end position="665"/>
    </location>
</feature>
<dbReference type="EMBL" id="KB469302">
    <property type="protein sequence ID" value="EPQ55203.1"/>
    <property type="molecule type" value="Genomic_DNA"/>
</dbReference>
<dbReference type="eggNOG" id="KOG1515">
    <property type="taxonomic scope" value="Eukaryota"/>
</dbReference>
<keyword evidence="5" id="KW-1185">Reference proteome</keyword>
<dbReference type="Gene3D" id="3.40.50.1820">
    <property type="entry name" value="alpha/beta hydrolase"/>
    <property type="match status" value="1"/>
</dbReference>
<dbReference type="RefSeq" id="XP_007866360.1">
    <property type="nucleotide sequence ID" value="XM_007868169.1"/>
</dbReference>
<dbReference type="Pfam" id="PF07859">
    <property type="entry name" value="Abhydrolase_3"/>
    <property type="match status" value="1"/>
</dbReference>
<name>S7Q6Z1_GLOTA</name>
<dbReference type="InterPro" id="IPR029058">
    <property type="entry name" value="AB_hydrolase_fold"/>
</dbReference>